<protein>
    <submittedName>
        <fullName evidence="3">Cell division coordinator CpoB</fullName>
    </submittedName>
</protein>
<dbReference type="GO" id="GO:0051301">
    <property type="term" value="P:cell division"/>
    <property type="evidence" value="ECO:0007669"/>
    <property type="project" value="UniProtKB-KW"/>
</dbReference>
<reference evidence="3" key="1">
    <citation type="journal article" date="2021" name="Front. Microbiol.">
        <title>Comprehensive Comparative Genomics and Phenotyping of Methylobacterium Species.</title>
        <authorList>
            <person name="Alessa O."/>
            <person name="Ogura Y."/>
            <person name="Fujitani Y."/>
            <person name="Takami H."/>
            <person name="Hayashi T."/>
            <person name="Sahin N."/>
            <person name="Tani A."/>
        </authorList>
    </citation>
    <scope>NUCLEOTIDE SEQUENCE</scope>
    <source>
        <strain evidence="3">DSM 17168</strain>
    </source>
</reference>
<organism evidence="3 4">
    <name type="scientific">Methylobacterium isbiliense</name>
    <dbReference type="NCBI Taxonomy" id="315478"/>
    <lineage>
        <taxon>Bacteria</taxon>
        <taxon>Pseudomonadati</taxon>
        <taxon>Pseudomonadota</taxon>
        <taxon>Alphaproteobacteria</taxon>
        <taxon>Hyphomicrobiales</taxon>
        <taxon>Methylobacteriaceae</taxon>
        <taxon>Methylobacterium</taxon>
    </lineage>
</organism>
<proteinExistence type="predicted"/>
<evidence type="ECO:0000256" key="1">
    <source>
        <dbReference type="PROSITE-ProRule" id="PRU00339"/>
    </source>
</evidence>
<comment type="caution">
    <text evidence="3">The sequence shown here is derived from an EMBL/GenBank/DDBJ whole genome shotgun (WGS) entry which is preliminary data.</text>
</comment>
<dbReference type="GO" id="GO:0051213">
    <property type="term" value="F:dioxygenase activity"/>
    <property type="evidence" value="ECO:0007669"/>
    <property type="project" value="UniProtKB-KW"/>
</dbReference>
<dbReference type="Proteomes" id="UP001055153">
    <property type="component" value="Unassembled WGS sequence"/>
</dbReference>
<evidence type="ECO:0000313" key="4">
    <source>
        <dbReference type="Proteomes" id="UP001055153"/>
    </source>
</evidence>
<gene>
    <name evidence="3" type="primary">cpoB_2</name>
    <name evidence="3" type="ORF">GMJLKIPL_5051</name>
</gene>
<evidence type="ECO:0000259" key="2">
    <source>
        <dbReference type="Pfam" id="PF22882"/>
    </source>
</evidence>
<dbReference type="RefSeq" id="WP_238240457.1">
    <property type="nucleotide sequence ID" value="NZ_BPQQ01000067.1"/>
</dbReference>
<keyword evidence="1" id="KW-0802">TPR repeat</keyword>
<evidence type="ECO:0000313" key="3">
    <source>
        <dbReference type="EMBL" id="GJE03100.1"/>
    </source>
</evidence>
<dbReference type="InterPro" id="IPR019734">
    <property type="entry name" value="TPR_rpt"/>
</dbReference>
<accession>A0ABQ4SKT0</accession>
<feature type="domain" description="GT-D fold-like" evidence="2">
    <location>
        <begin position="170"/>
        <end position="321"/>
    </location>
</feature>
<dbReference type="InterPro" id="IPR011990">
    <property type="entry name" value="TPR-like_helical_dom_sf"/>
</dbReference>
<reference evidence="3" key="2">
    <citation type="submission" date="2021-08" db="EMBL/GenBank/DDBJ databases">
        <authorList>
            <person name="Tani A."/>
            <person name="Ola A."/>
            <person name="Ogura Y."/>
            <person name="Katsura K."/>
            <person name="Hayashi T."/>
        </authorList>
    </citation>
    <scope>NUCLEOTIDE SEQUENCE</scope>
    <source>
        <strain evidence="3">DSM 17168</strain>
    </source>
</reference>
<keyword evidence="3" id="KW-0560">Oxidoreductase</keyword>
<keyword evidence="3" id="KW-0131">Cell cycle</keyword>
<keyword evidence="3" id="KW-0223">Dioxygenase</keyword>
<keyword evidence="4" id="KW-1185">Reference proteome</keyword>
<sequence>MLSHARSLAATARHDDLRAYAAQMVKVADDLFLLVRLAIVLREAGLFEEADRTCQHILRADPDYAFAHYELGVSLAAQRRHAEALASFARILTRLPQDERAHLQVARMQTATGRHAEAEATLERLRGFAPAHEDLPWLAEFNRYLASFPLEAIRAQATAYAQSPHYIWEEDIVRRIVQALEGRRGFSLVRLGDGEGAFLRISDEDEVRFAHLYRRNRQDRARVWFDGEIDLDASGFTRTAAGLVDVIRNADVVGLPPVSWIEHEYRIVSPISLSCLVNVVRAMPALDTGQGLCTQLIHRSLHHNGQLAALLRGRARIGLIACHPDAPDLLARGFGIGEVVFHRIPGEKLNAALLGPAAVAGRHYPDRFTALMQDLSQPLAGELFLVAGGLLGKIYCDRIKRSGGVAIDIGSLIDAWLGAPTRPGFFTPQDRLGPA</sequence>
<dbReference type="InterPro" id="IPR055171">
    <property type="entry name" value="GT-D-like"/>
</dbReference>
<dbReference type="SMART" id="SM00028">
    <property type="entry name" value="TPR"/>
    <property type="match status" value="3"/>
</dbReference>
<dbReference type="Pfam" id="PF14559">
    <property type="entry name" value="TPR_19"/>
    <property type="match status" value="1"/>
</dbReference>
<feature type="repeat" description="TPR" evidence="1">
    <location>
        <begin position="65"/>
        <end position="98"/>
    </location>
</feature>
<dbReference type="Gene3D" id="1.25.40.10">
    <property type="entry name" value="Tetratricopeptide repeat domain"/>
    <property type="match status" value="1"/>
</dbReference>
<dbReference type="PROSITE" id="PS50005">
    <property type="entry name" value="TPR"/>
    <property type="match status" value="1"/>
</dbReference>
<keyword evidence="3" id="KW-0132">Cell division</keyword>
<dbReference type="EMBL" id="BPQQ01000067">
    <property type="protein sequence ID" value="GJE03100.1"/>
    <property type="molecule type" value="Genomic_DNA"/>
</dbReference>
<name>A0ABQ4SKT0_9HYPH</name>
<dbReference type="Pfam" id="PF22882">
    <property type="entry name" value="GT-D-like"/>
    <property type="match status" value="1"/>
</dbReference>
<dbReference type="SUPFAM" id="SSF48452">
    <property type="entry name" value="TPR-like"/>
    <property type="match status" value="1"/>
</dbReference>